<dbReference type="InterPro" id="IPR032173">
    <property type="entry name" value="DUF5007"/>
</dbReference>
<proteinExistence type="predicted"/>
<sequence>MGVNKYLYIFRTAALFLLMVSCKKNLPEDLDYLSDKAIYTSTTFNPVLGRTTFYANIFNPGQSSLPLNFSVTNVRTSTGKLTDVFKDSVDVLAWKRGYTGSEKTLDEIQQKRGLEKHRLWEVRPHSGEFVLWAAATDQLLAHLPDSGYIFDVEVNNSGGHRTYKDLRLIPYRQRAYEPNQLDPVTGEVKKDGNGNLLYVNPTVTNITGDVSGKSLSSSQVRVYFTKKGAGSSLTFRFFDKDSLAIDPAKFNRTVWDSLVHGFNPRKTATGVTYDVAYPIPLVKLKTSFTNNDGSQAAVAFTYDRLGIAGIRSVSSLLLNFNIYEKGDWEIAFHFYNDTPRFRDE</sequence>
<name>A0A561PC43_9BACT</name>
<gene>
    <name evidence="1" type="ORF">FHW36_10851</name>
</gene>
<dbReference type="OrthoDB" id="737630at2"/>
<dbReference type="Proteomes" id="UP000320811">
    <property type="component" value="Unassembled WGS sequence"/>
</dbReference>
<dbReference type="Pfam" id="PF16398">
    <property type="entry name" value="DUF5007"/>
    <property type="match status" value="1"/>
</dbReference>
<evidence type="ECO:0000313" key="2">
    <source>
        <dbReference type="Proteomes" id="UP000320811"/>
    </source>
</evidence>
<evidence type="ECO:0000313" key="1">
    <source>
        <dbReference type="EMBL" id="TWF35695.1"/>
    </source>
</evidence>
<accession>A0A561PC43</accession>
<protein>
    <submittedName>
        <fullName evidence="1">Uncharacterized protein DUF5007</fullName>
    </submittedName>
</protein>
<dbReference type="PROSITE" id="PS51257">
    <property type="entry name" value="PROKAR_LIPOPROTEIN"/>
    <property type="match status" value="1"/>
</dbReference>
<keyword evidence="2" id="KW-1185">Reference proteome</keyword>
<reference evidence="1 2" key="1">
    <citation type="submission" date="2019-06" db="EMBL/GenBank/DDBJ databases">
        <title>Sorghum-associated microbial communities from plants grown in Nebraska, USA.</title>
        <authorList>
            <person name="Schachtman D."/>
        </authorList>
    </citation>
    <scope>NUCLEOTIDE SEQUENCE [LARGE SCALE GENOMIC DNA]</scope>
    <source>
        <strain evidence="1 2">1209</strain>
    </source>
</reference>
<organism evidence="1 2">
    <name type="scientific">Chitinophaga polysaccharea</name>
    <dbReference type="NCBI Taxonomy" id="1293035"/>
    <lineage>
        <taxon>Bacteria</taxon>
        <taxon>Pseudomonadati</taxon>
        <taxon>Bacteroidota</taxon>
        <taxon>Chitinophagia</taxon>
        <taxon>Chitinophagales</taxon>
        <taxon>Chitinophagaceae</taxon>
        <taxon>Chitinophaga</taxon>
    </lineage>
</organism>
<dbReference type="EMBL" id="VIWO01000008">
    <property type="protein sequence ID" value="TWF35695.1"/>
    <property type="molecule type" value="Genomic_DNA"/>
</dbReference>
<dbReference type="AlphaFoldDB" id="A0A561PC43"/>
<comment type="caution">
    <text evidence="1">The sequence shown here is derived from an EMBL/GenBank/DDBJ whole genome shotgun (WGS) entry which is preliminary data.</text>
</comment>